<feature type="domain" description="Xylanolytic transcriptional activator regulatory" evidence="7">
    <location>
        <begin position="224"/>
        <end position="316"/>
    </location>
</feature>
<dbReference type="GO" id="GO:0003677">
    <property type="term" value="F:DNA binding"/>
    <property type="evidence" value="ECO:0007669"/>
    <property type="project" value="InterPro"/>
</dbReference>
<dbReference type="GO" id="GO:0005634">
    <property type="term" value="C:nucleus"/>
    <property type="evidence" value="ECO:0007669"/>
    <property type="project" value="UniProtKB-SubCell"/>
</dbReference>
<dbReference type="GO" id="GO:0000981">
    <property type="term" value="F:DNA-binding transcription factor activity, RNA polymerase II-specific"/>
    <property type="evidence" value="ECO:0007669"/>
    <property type="project" value="InterPro"/>
</dbReference>
<keyword evidence="4" id="KW-0804">Transcription</keyword>
<dbReference type="InterPro" id="IPR007219">
    <property type="entry name" value="XnlR_reg_dom"/>
</dbReference>
<gene>
    <name evidence="8" type="ORF">DM02DRAFT_663915</name>
</gene>
<comment type="subcellular location">
    <subcellularLocation>
        <location evidence="1">Nucleus</location>
    </subcellularLocation>
</comment>
<evidence type="ECO:0000256" key="1">
    <source>
        <dbReference type="ARBA" id="ARBA00004123"/>
    </source>
</evidence>
<evidence type="ECO:0000256" key="5">
    <source>
        <dbReference type="ARBA" id="ARBA00023242"/>
    </source>
</evidence>
<dbReference type="PANTHER" id="PTHR47338">
    <property type="entry name" value="ZN(II)2CYS6 TRANSCRIPTION FACTOR (EUROFUNG)-RELATED"/>
    <property type="match status" value="1"/>
</dbReference>
<keyword evidence="2" id="KW-0479">Metal-binding</keyword>
<dbReference type="OrthoDB" id="5370478at2759"/>
<organism evidence="8 9">
    <name type="scientific">Periconia macrospinosa</name>
    <dbReference type="NCBI Taxonomy" id="97972"/>
    <lineage>
        <taxon>Eukaryota</taxon>
        <taxon>Fungi</taxon>
        <taxon>Dikarya</taxon>
        <taxon>Ascomycota</taxon>
        <taxon>Pezizomycotina</taxon>
        <taxon>Dothideomycetes</taxon>
        <taxon>Pleosporomycetidae</taxon>
        <taxon>Pleosporales</taxon>
        <taxon>Massarineae</taxon>
        <taxon>Periconiaceae</taxon>
        <taxon>Periconia</taxon>
    </lineage>
</organism>
<dbReference type="AlphaFoldDB" id="A0A2V1D0G3"/>
<accession>A0A2V1D0G3</accession>
<evidence type="ECO:0000256" key="2">
    <source>
        <dbReference type="ARBA" id="ARBA00022723"/>
    </source>
</evidence>
<keyword evidence="3" id="KW-0805">Transcription regulation</keyword>
<evidence type="ECO:0000256" key="6">
    <source>
        <dbReference type="SAM" id="MobiDB-lite"/>
    </source>
</evidence>
<dbReference type="CDD" id="cd12148">
    <property type="entry name" value="fungal_TF_MHR"/>
    <property type="match status" value="1"/>
</dbReference>
<dbReference type="InterPro" id="IPR050815">
    <property type="entry name" value="TF_fung"/>
</dbReference>
<reference evidence="8 9" key="1">
    <citation type="journal article" date="2018" name="Sci. Rep.">
        <title>Comparative genomics provides insights into the lifestyle and reveals functional heterogeneity of dark septate endophytic fungi.</title>
        <authorList>
            <person name="Knapp D.G."/>
            <person name="Nemeth J.B."/>
            <person name="Barry K."/>
            <person name="Hainaut M."/>
            <person name="Henrissat B."/>
            <person name="Johnson J."/>
            <person name="Kuo A."/>
            <person name="Lim J.H.P."/>
            <person name="Lipzen A."/>
            <person name="Nolan M."/>
            <person name="Ohm R.A."/>
            <person name="Tamas L."/>
            <person name="Grigoriev I.V."/>
            <person name="Spatafora J.W."/>
            <person name="Nagy L.G."/>
            <person name="Kovacs G.M."/>
        </authorList>
    </citation>
    <scope>NUCLEOTIDE SEQUENCE [LARGE SCALE GENOMIC DNA]</scope>
    <source>
        <strain evidence="8 9">DSE2036</strain>
    </source>
</reference>
<dbReference type="Pfam" id="PF04082">
    <property type="entry name" value="Fungal_trans"/>
    <property type="match status" value="1"/>
</dbReference>
<keyword evidence="5" id="KW-0539">Nucleus</keyword>
<evidence type="ECO:0000256" key="3">
    <source>
        <dbReference type="ARBA" id="ARBA00023015"/>
    </source>
</evidence>
<feature type="region of interest" description="Disordered" evidence="6">
    <location>
        <begin position="35"/>
        <end position="63"/>
    </location>
</feature>
<dbReference type="EMBL" id="KZ805847">
    <property type="protein sequence ID" value="PVH91522.1"/>
    <property type="molecule type" value="Genomic_DNA"/>
</dbReference>
<dbReference type="GO" id="GO:0008270">
    <property type="term" value="F:zinc ion binding"/>
    <property type="evidence" value="ECO:0007669"/>
    <property type="project" value="InterPro"/>
</dbReference>
<dbReference type="SMART" id="SM00906">
    <property type="entry name" value="Fungal_trans"/>
    <property type="match status" value="1"/>
</dbReference>
<dbReference type="STRING" id="97972.A0A2V1D0G3"/>
<keyword evidence="9" id="KW-1185">Reference proteome</keyword>
<name>A0A2V1D0G3_9PLEO</name>
<dbReference type="PANTHER" id="PTHR47338:SF5">
    <property type="entry name" value="ZN(II)2CYS6 TRANSCRIPTION FACTOR (EUROFUNG)"/>
    <property type="match status" value="1"/>
</dbReference>
<evidence type="ECO:0000259" key="7">
    <source>
        <dbReference type="SMART" id="SM00906"/>
    </source>
</evidence>
<protein>
    <recommendedName>
        <fullName evidence="7">Xylanolytic transcriptional activator regulatory domain-containing protein</fullName>
    </recommendedName>
</protein>
<evidence type="ECO:0000256" key="4">
    <source>
        <dbReference type="ARBA" id="ARBA00023163"/>
    </source>
</evidence>
<evidence type="ECO:0000313" key="9">
    <source>
        <dbReference type="Proteomes" id="UP000244855"/>
    </source>
</evidence>
<sequence>MSTEQGEMRQQCENCAKGNKHCLFITSSTTLEGVSHRKESVSVNSQDASTERSGETARKRRRIDPLSAAHRDSVFPDEDILHPQVLTLKTCLELASETALGHGMSRLTFQQFDIFQQHFATDLPFLHAPTFKETLKRGNVRALNDSHLSRMCAFVALTSPFHPSFARSSLGDRGRYNEATENANRYAKLAHSMIQDTRHPTLETTQALVMLAFHEWKNMQGARSSRTLSCAITDAQFLGCHIQDDFIDGKHTSYEPLEKHKNQPYRNEQWVEVEAKRRVFWSCYILDSFFCSIKRRPPKICEAGILIQLPCSERAFKHGKNVRTRTLLETKAEFEKRRTDFMRGAGASLIPESKQSSQVIDIKWEDEDQQETFCWNEIYDPWEEWSEFYKLRTALEALIDKIPNELRLCPSHTRVHIEGRTSTSYTLLHSVLANCDISLHREYLPFAPFGRDSLNGPMDEPLIRNTPDDPEFWDKSAQRCFKAARNIIELMWSCNQSQVLVESPLAAFAIYSSLFTVIWCKFFHQFDTAHHLCTDGSTRDKLLLENADRASQMLYNVEARLKMTTPWIKTIHRLHEFLTEAKNRYEQPVTACCSSSAEISSPTLVEYKAKFEMD</sequence>
<dbReference type="GO" id="GO:0006351">
    <property type="term" value="P:DNA-templated transcription"/>
    <property type="evidence" value="ECO:0007669"/>
    <property type="project" value="InterPro"/>
</dbReference>
<proteinExistence type="predicted"/>
<evidence type="ECO:0000313" key="8">
    <source>
        <dbReference type="EMBL" id="PVH91522.1"/>
    </source>
</evidence>
<dbReference type="Proteomes" id="UP000244855">
    <property type="component" value="Unassembled WGS sequence"/>
</dbReference>